<dbReference type="AlphaFoldDB" id="A0A0D0IT58"/>
<dbReference type="OrthoDB" id="3215466at2"/>
<dbReference type="SMART" id="SM00855">
    <property type="entry name" value="PGAM"/>
    <property type="match status" value="1"/>
</dbReference>
<dbReference type="InterPro" id="IPR050275">
    <property type="entry name" value="PGM_Phosphatase"/>
</dbReference>
<dbReference type="InterPro" id="IPR013078">
    <property type="entry name" value="His_Pase_superF_clade-1"/>
</dbReference>
<accession>A0A0D0IT58</accession>
<dbReference type="Gene3D" id="3.40.50.1240">
    <property type="entry name" value="Phosphoglycerate mutase-like"/>
    <property type="match status" value="1"/>
</dbReference>
<dbReference type="SUPFAM" id="SSF53254">
    <property type="entry name" value="Phosphoglycerate mutase-like"/>
    <property type="match status" value="1"/>
</dbReference>
<dbReference type="Pfam" id="PF00300">
    <property type="entry name" value="His_Phos_1"/>
    <property type="match status" value="1"/>
</dbReference>
<sequence length="214" mass="24223">MSDKLLHLVRHGEVHNPDLVLYGRIPGFRLSERGHAMAEAAALELAGSDRKVAALYASPLERAQQSARPIASALGLEIQTEDRIIEPTNFFEGKVNSGPEAAFKKPRYWFKFWNPFRPSWGEPYRHVAARVREAMDDAWNRTQGGDIVMVAHQSPIWMAHLDVAGKRLFHNPATRRCDLSSITTFERRGERWFEVDYRTPAKSLTDDALDVGAV</sequence>
<dbReference type="InterPro" id="IPR029033">
    <property type="entry name" value="His_PPase_superfam"/>
</dbReference>
<dbReference type="EMBL" id="JXSQ01000008">
    <property type="protein sequence ID" value="KIP52663.1"/>
    <property type="molecule type" value="Genomic_DNA"/>
</dbReference>
<dbReference type="PANTHER" id="PTHR48100">
    <property type="entry name" value="BROAD-SPECIFICITY PHOSPHATASE YOR283W-RELATED"/>
    <property type="match status" value="1"/>
</dbReference>
<gene>
    <name evidence="1" type="ORF">SD72_07845</name>
</gene>
<name>A0A0D0IT58_9MICO</name>
<dbReference type="PANTHER" id="PTHR48100:SF51">
    <property type="entry name" value="PHOSPHOGLYCERATE MUTASE"/>
    <property type="match status" value="1"/>
</dbReference>
<evidence type="ECO:0000313" key="2">
    <source>
        <dbReference type="Proteomes" id="UP000032120"/>
    </source>
</evidence>
<organism evidence="1 2">
    <name type="scientific">Leucobacter komagatae</name>
    <dbReference type="NCBI Taxonomy" id="55969"/>
    <lineage>
        <taxon>Bacteria</taxon>
        <taxon>Bacillati</taxon>
        <taxon>Actinomycetota</taxon>
        <taxon>Actinomycetes</taxon>
        <taxon>Micrococcales</taxon>
        <taxon>Microbacteriaceae</taxon>
        <taxon>Leucobacter</taxon>
    </lineage>
</organism>
<reference evidence="1 2" key="1">
    <citation type="submission" date="2015-01" db="EMBL/GenBank/DDBJ databases">
        <title>Draft genome sequence of Leucobacter komagatae strain VKM ST2845.</title>
        <authorList>
            <person name="Karlyshev A.V."/>
            <person name="Kudryashova E.B."/>
        </authorList>
    </citation>
    <scope>NUCLEOTIDE SEQUENCE [LARGE SCALE GENOMIC DNA]</scope>
    <source>
        <strain evidence="1 2">VKM ST2845</strain>
    </source>
</reference>
<dbReference type="GO" id="GO:0005737">
    <property type="term" value="C:cytoplasm"/>
    <property type="evidence" value="ECO:0007669"/>
    <property type="project" value="TreeGrafter"/>
</dbReference>
<dbReference type="GO" id="GO:0016791">
    <property type="term" value="F:phosphatase activity"/>
    <property type="evidence" value="ECO:0007669"/>
    <property type="project" value="TreeGrafter"/>
</dbReference>
<comment type="caution">
    <text evidence="1">The sequence shown here is derived from an EMBL/GenBank/DDBJ whole genome shotgun (WGS) entry which is preliminary data.</text>
</comment>
<evidence type="ECO:0000313" key="1">
    <source>
        <dbReference type="EMBL" id="KIP52663.1"/>
    </source>
</evidence>
<dbReference type="RefSeq" id="WP_042543892.1">
    <property type="nucleotide sequence ID" value="NZ_JXSQ01000008.1"/>
</dbReference>
<keyword evidence="2" id="KW-1185">Reference proteome</keyword>
<proteinExistence type="predicted"/>
<dbReference type="CDD" id="cd07067">
    <property type="entry name" value="HP_PGM_like"/>
    <property type="match status" value="1"/>
</dbReference>
<protein>
    <submittedName>
        <fullName evidence="1">Phosphoglycerate mutase</fullName>
    </submittedName>
</protein>
<dbReference type="Proteomes" id="UP000032120">
    <property type="component" value="Unassembled WGS sequence"/>
</dbReference>